<dbReference type="AlphaFoldDB" id="A0AAV5RMP4"/>
<feature type="compositionally biased region" description="Acidic residues" evidence="1">
    <location>
        <begin position="101"/>
        <end position="110"/>
    </location>
</feature>
<keyword evidence="2" id="KW-1133">Transmembrane helix</keyword>
<dbReference type="InterPro" id="IPR024260">
    <property type="entry name" value="Vac7"/>
</dbReference>
<sequence length="581" mass="64715">MTASEQDDAVKINAAPVIPTALNLNQQLTVETETVPAVPTLNVASSSSSVNGAVRNRRSQDSVPRVSLTRQAAKRRSQRLAQGSKADIFAAKVANAVDEQNPSEDDEEFVYDTQQPNDQIRRPYVRSKSNASLPASKHASFYQQHKKIPSGASGVPTTSHDSYLSDEQAFESENESQLDSEVPLSPIAKFANRNFVVPKSPGPRKSLVSLNLDDSDLLKLGADDARPPFSRLETDRSMDTQDDKDREDPDRDIQWPRIMHNNQRASRSKQSFAPSPLKDLNDSMRAKHSYLQRWRVPTQSPDNFSDGDPDETSSLMKFYPNMLNYQSRSINNKSQRKSQKYPPSSKSSNSLMSRNTRPFLAENGDSDLSSNLSYRTPSLATRFLLCSSVLLIFMFSIAFVVGFTVAALRPLQDFDVLSMSDVLVSDRELVFSLIMHGRNPSIFATRISACNLDIFATSAYINAQHYSSEVHIELTTEDFEANLAIEQSHDSSSHTRTLLLGTIYQFDSPVEFWGGISNGMQWRTGVTKLVDPLKSNATIWSEISEHEFDLNVKGVVSYLVFGRNYSLPVSVSYKVAADALL</sequence>
<evidence type="ECO:0000256" key="1">
    <source>
        <dbReference type="SAM" id="MobiDB-lite"/>
    </source>
</evidence>
<dbReference type="PANTHER" id="PTHR28258:SF1">
    <property type="entry name" value="VACUOLAR SEGREGATION PROTEIN 7"/>
    <property type="match status" value="1"/>
</dbReference>
<feature type="compositionally biased region" description="Acidic residues" evidence="1">
    <location>
        <begin position="168"/>
        <end position="178"/>
    </location>
</feature>
<protein>
    <submittedName>
        <fullName evidence="3">Vac7 protein</fullName>
    </submittedName>
</protein>
<accession>A0AAV5RMP4</accession>
<evidence type="ECO:0000313" key="3">
    <source>
        <dbReference type="EMBL" id="GMM51769.1"/>
    </source>
</evidence>
<keyword evidence="4" id="KW-1185">Reference proteome</keyword>
<dbReference type="GO" id="GO:0000011">
    <property type="term" value="P:vacuole inheritance"/>
    <property type="evidence" value="ECO:0007669"/>
    <property type="project" value="TreeGrafter"/>
</dbReference>
<feature type="region of interest" description="Disordered" evidence="1">
    <location>
        <begin position="46"/>
        <end position="81"/>
    </location>
</feature>
<feature type="region of interest" description="Disordered" evidence="1">
    <location>
        <begin position="292"/>
        <end position="311"/>
    </location>
</feature>
<gene>
    <name evidence="3" type="ORF">DASB73_027320</name>
</gene>
<proteinExistence type="predicted"/>
<feature type="region of interest" description="Disordered" evidence="1">
    <location>
        <begin position="219"/>
        <end position="281"/>
    </location>
</feature>
<feature type="compositionally biased region" description="Polar residues" evidence="1">
    <location>
        <begin position="260"/>
        <end position="273"/>
    </location>
</feature>
<dbReference type="GO" id="GO:0010513">
    <property type="term" value="P:positive regulation of phosphatidylinositol biosynthetic process"/>
    <property type="evidence" value="ECO:0007669"/>
    <property type="project" value="TreeGrafter"/>
</dbReference>
<keyword evidence="2" id="KW-0472">Membrane</keyword>
<dbReference type="GO" id="GO:1903778">
    <property type="term" value="P:protein localization to vacuolar membrane"/>
    <property type="evidence" value="ECO:0007669"/>
    <property type="project" value="TreeGrafter"/>
</dbReference>
<organism evidence="3 4">
    <name type="scientific">Starmerella bacillaris</name>
    <name type="common">Yeast</name>
    <name type="synonym">Candida zemplinina</name>
    <dbReference type="NCBI Taxonomy" id="1247836"/>
    <lineage>
        <taxon>Eukaryota</taxon>
        <taxon>Fungi</taxon>
        <taxon>Dikarya</taxon>
        <taxon>Ascomycota</taxon>
        <taxon>Saccharomycotina</taxon>
        <taxon>Dipodascomycetes</taxon>
        <taxon>Dipodascales</taxon>
        <taxon>Trichomonascaceae</taxon>
        <taxon>Starmerella</taxon>
    </lineage>
</organism>
<feature type="compositionally biased region" description="Low complexity" evidence="1">
    <location>
        <begin position="340"/>
        <end position="353"/>
    </location>
</feature>
<comment type="caution">
    <text evidence="3">The sequence shown here is derived from an EMBL/GenBank/DDBJ whole genome shotgun (WGS) entry which is preliminary data.</text>
</comment>
<dbReference type="GO" id="GO:0000329">
    <property type="term" value="C:fungal-type vacuole membrane"/>
    <property type="evidence" value="ECO:0007669"/>
    <property type="project" value="TreeGrafter"/>
</dbReference>
<feature type="region of interest" description="Disordered" evidence="1">
    <location>
        <begin position="328"/>
        <end position="353"/>
    </location>
</feature>
<evidence type="ECO:0000256" key="2">
    <source>
        <dbReference type="SAM" id="Phobius"/>
    </source>
</evidence>
<feature type="transmembrane region" description="Helical" evidence="2">
    <location>
        <begin position="383"/>
        <end position="408"/>
    </location>
</feature>
<reference evidence="3 4" key="1">
    <citation type="journal article" date="2023" name="Elife">
        <title>Identification of key yeast species and microbe-microbe interactions impacting larval growth of Drosophila in the wild.</title>
        <authorList>
            <person name="Mure A."/>
            <person name="Sugiura Y."/>
            <person name="Maeda R."/>
            <person name="Honda K."/>
            <person name="Sakurai N."/>
            <person name="Takahashi Y."/>
            <person name="Watada M."/>
            <person name="Katoh T."/>
            <person name="Gotoh A."/>
            <person name="Gotoh Y."/>
            <person name="Taniguchi I."/>
            <person name="Nakamura K."/>
            <person name="Hayashi T."/>
            <person name="Katayama T."/>
            <person name="Uemura T."/>
            <person name="Hattori Y."/>
        </authorList>
    </citation>
    <scope>NUCLEOTIDE SEQUENCE [LARGE SCALE GENOMIC DNA]</scope>
    <source>
        <strain evidence="3 4">SB-73</strain>
    </source>
</reference>
<dbReference type="GO" id="GO:0070772">
    <property type="term" value="C:PAS complex"/>
    <property type="evidence" value="ECO:0007669"/>
    <property type="project" value="TreeGrafter"/>
</dbReference>
<evidence type="ECO:0000313" key="4">
    <source>
        <dbReference type="Proteomes" id="UP001362899"/>
    </source>
</evidence>
<name>A0AAV5RMP4_STABA</name>
<feature type="region of interest" description="Disordered" evidence="1">
    <location>
        <begin position="98"/>
        <end position="181"/>
    </location>
</feature>
<dbReference type="Proteomes" id="UP001362899">
    <property type="component" value="Unassembled WGS sequence"/>
</dbReference>
<dbReference type="Pfam" id="PF12751">
    <property type="entry name" value="Vac7"/>
    <property type="match status" value="1"/>
</dbReference>
<feature type="compositionally biased region" description="Basic and acidic residues" evidence="1">
    <location>
        <begin position="221"/>
        <end position="254"/>
    </location>
</feature>
<dbReference type="PANTHER" id="PTHR28258">
    <property type="entry name" value="VACUOLAR SEGREGATION PROTEIN 7"/>
    <property type="match status" value="1"/>
</dbReference>
<dbReference type="EMBL" id="BTGC01000008">
    <property type="protein sequence ID" value="GMM51769.1"/>
    <property type="molecule type" value="Genomic_DNA"/>
</dbReference>
<keyword evidence="2" id="KW-0812">Transmembrane</keyword>